<reference evidence="3 4" key="1">
    <citation type="submission" date="2018-02" db="EMBL/GenBank/DDBJ databases">
        <title>Comparative genomes isolates from brazilian mangrove.</title>
        <authorList>
            <person name="Araujo J.E."/>
            <person name="Taketani R.G."/>
            <person name="Silva M.C.P."/>
            <person name="Loureco M.V."/>
            <person name="Andreote F.D."/>
        </authorList>
    </citation>
    <scope>NUCLEOTIDE SEQUENCE [LARGE SCALE GENOMIC DNA]</scope>
    <source>
        <strain evidence="3 4">HEX-2 MGV</strain>
    </source>
</reference>
<evidence type="ECO:0000313" key="3">
    <source>
        <dbReference type="EMBL" id="PQO38954.1"/>
    </source>
</evidence>
<comment type="caution">
    <text evidence="3">The sequence shown here is derived from an EMBL/GenBank/DDBJ whole genome shotgun (WGS) entry which is preliminary data.</text>
</comment>
<proteinExistence type="predicted"/>
<accession>A0A2S8G483</accession>
<keyword evidence="2" id="KW-0732">Signal</keyword>
<feature type="region of interest" description="Disordered" evidence="1">
    <location>
        <begin position="200"/>
        <end position="244"/>
    </location>
</feature>
<name>A0A2S8G483_9BACT</name>
<evidence type="ECO:0000256" key="1">
    <source>
        <dbReference type="SAM" id="MobiDB-lite"/>
    </source>
</evidence>
<sequence length="407" mass="42875">MVRPSLPYAVLACVAMFANGCAIHSAPPTVTVWNKLGIPQAFDAANANWVNRRGNNPQRERTPPLKRIADPANLESPNPAIKAAAEIKAEEDLAPQKIKALKYLATIGCGCYDKEGKVEAALLAGLNDCTEEVRKTAAETVLALAGSCCCQDGCGNGCCTEKIQEKLQDMAYGETDGCWHEPSAEVRAIAMQALSACPPISVEPKTDDKRETVPTPPVPGRETAPGAGEPLPPIPPPTPMEASNSKLQNADFVSLPAAPAKAPETNFYAPINVGFAGTVPAAVVKKSEVKMVSAQGVSTTAPLVVQDLVDDSFIVPEVPAAKEPVTVSTKVEFVLDHAKTAVMHMPKTAKVAVGEVLAVQVHSRRGEHTIDGKVQVMKIDGSLVHVSPVDGLALRVLRPGSSITIAR</sequence>
<evidence type="ECO:0000256" key="2">
    <source>
        <dbReference type="SAM" id="SignalP"/>
    </source>
</evidence>
<feature type="signal peptide" evidence="2">
    <location>
        <begin position="1"/>
        <end position="20"/>
    </location>
</feature>
<dbReference type="EMBL" id="PUIA01000016">
    <property type="protein sequence ID" value="PQO38954.1"/>
    <property type="molecule type" value="Genomic_DNA"/>
</dbReference>
<evidence type="ECO:0000313" key="4">
    <source>
        <dbReference type="Proteomes" id="UP000240009"/>
    </source>
</evidence>
<dbReference type="OrthoDB" id="270355at2"/>
<dbReference type="Proteomes" id="UP000240009">
    <property type="component" value="Unassembled WGS sequence"/>
</dbReference>
<feature type="compositionally biased region" description="Pro residues" evidence="1">
    <location>
        <begin position="230"/>
        <end position="239"/>
    </location>
</feature>
<gene>
    <name evidence="3" type="ORF">C5Y96_03520</name>
</gene>
<dbReference type="AlphaFoldDB" id="A0A2S8G483"/>
<evidence type="ECO:0008006" key="5">
    <source>
        <dbReference type="Google" id="ProtNLM"/>
    </source>
</evidence>
<dbReference type="RefSeq" id="WP_105350153.1">
    <property type="nucleotide sequence ID" value="NZ_PUIA01000016.1"/>
</dbReference>
<protein>
    <recommendedName>
        <fullName evidence="5">HEAT repeat domain-containing protein</fullName>
    </recommendedName>
</protein>
<feature type="chain" id="PRO_5015448071" description="HEAT repeat domain-containing protein" evidence="2">
    <location>
        <begin position="21"/>
        <end position="407"/>
    </location>
</feature>
<organism evidence="3 4">
    <name type="scientific">Blastopirellula marina</name>
    <dbReference type="NCBI Taxonomy" id="124"/>
    <lineage>
        <taxon>Bacteria</taxon>
        <taxon>Pseudomonadati</taxon>
        <taxon>Planctomycetota</taxon>
        <taxon>Planctomycetia</taxon>
        <taxon>Pirellulales</taxon>
        <taxon>Pirellulaceae</taxon>
        <taxon>Blastopirellula</taxon>
    </lineage>
</organism>